<dbReference type="GO" id="GO:0008483">
    <property type="term" value="F:transaminase activity"/>
    <property type="evidence" value="ECO:0007669"/>
    <property type="project" value="UniProtKB-KW"/>
</dbReference>
<dbReference type="EC" id="2.5.1.-" evidence="3"/>
<evidence type="ECO:0000313" key="5">
    <source>
        <dbReference type="EMBL" id="MFD2175057.1"/>
    </source>
</evidence>
<keyword evidence="2 3" id="KW-0663">Pyridoxal phosphate</keyword>
<evidence type="ECO:0000256" key="1">
    <source>
        <dbReference type="ARBA" id="ARBA00001933"/>
    </source>
</evidence>
<dbReference type="InterPro" id="IPR000277">
    <property type="entry name" value="Cys/Met-Metab_PyrdxlP-dep_enz"/>
</dbReference>
<dbReference type="EMBL" id="JBHUIX010000013">
    <property type="protein sequence ID" value="MFD2175057.1"/>
    <property type="molecule type" value="Genomic_DNA"/>
</dbReference>
<comment type="subunit">
    <text evidence="3">Homotetramer.</text>
</comment>
<proteinExistence type="inferred from homology"/>
<evidence type="ECO:0000313" key="6">
    <source>
        <dbReference type="Proteomes" id="UP001597413"/>
    </source>
</evidence>
<feature type="modified residue" description="N6-(pyridoxal phosphate)lysine" evidence="3">
    <location>
        <position position="206"/>
    </location>
</feature>
<dbReference type="PANTHER" id="PTHR11808">
    <property type="entry name" value="TRANS-SULFURATION ENZYME FAMILY MEMBER"/>
    <property type="match status" value="1"/>
</dbReference>
<dbReference type="PIRSF" id="PIRSF001434">
    <property type="entry name" value="CGS"/>
    <property type="match status" value="1"/>
</dbReference>
<dbReference type="InterPro" id="IPR015421">
    <property type="entry name" value="PyrdxlP-dep_Trfase_major"/>
</dbReference>
<keyword evidence="3" id="KW-0028">Amino-acid biosynthesis</keyword>
<comment type="pathway">
    <text evidence="3">Amino-acid biosynthesis; L-methionine biosynthesis via de novo pathway; L-homocysteine from O-succinyl-L-homoserine: step 1/1.</text>
</comment>
<dbReference type="Proteomes" id="UP001597413">
    <property type="component" value="Unassembled WGS sequence"/>
</dbReference>
<comment type="caution">
    <text evidence="5">The sequence shown here is derived from an EMBL/GenBank/DDBJ whole genome shotgun (WGS) entry which is preliminary data.</text>
</comment>
<accession>A0ABW5A9W0</accession>
<dbReference type="HAMAP" id="MF_02056">
    <property type="entry name" value="MetZ"/>
    <property type="match status" value="1"/>
</dbReference>
<keyword evidence="5" id="KW-0032">Aminotransferase</keyword>
<dbReference type="PANTHER" id="PTHR11808:SF80">
    <property type="entry name" value="CYSTATHIONINE GAMMA-LYASE"/>
    <property type="match status" value="1"/>
</dbReference>
<protein>
    <recommendedName>
        <fullName evidence="3">O-succinylhomoserine sulfhydrylase</fullName>
        <shortName evidence="3">OSH sulfhydrylase</shortName>
        <shortName evidence="3">OSHS sulfhydrylase</shortName>
        <ecNumber evidence="3">2.5.1.-</ecNumber>
    </recommendedName>
</protein>
<comment type="function">
    <text evidence="3">Catalyzes the formation of L-homocysteine from O-succinyl-L-homoserine (OSHS) and hydrogen sulfide.</text>
</comment>
<dbReference type="Gene3D" id="3.90.1150.10">
    <property type="entry name" value="Aspartate Aminotransferase, domain 1"/>
    <property type="match status" value="1"/>
</dbReference>
<keyword evidence="3" id="KW-0808">Transferase</keyword>
<dbReference type="InterPro" id="IPR015422">
    <property type="entry name" value="PyrdxlP-dep_Trfase_small"/>
</dbReference>
<keyword evidence="6" id="KW-1185">Reference proteome</keyword>
<comment type="catalytic activity">
    <reaction evidence="3">
        <text>O-succinyl-L-homoserine + hydrogen sulfide = L-homocysteine + succinate</text>
        <dbReference type="Rhea" id="RHEA:27826"/>
        <dbReference type="ChEBI" id="CHEBI:29919"/>
        <dbReference type="ChEBI" id="CHEBI:30031"/>
        <dbReference type="ChEBI" id="CHEBI:57661"/>
        <dbReference type="ChEBI" id="CHEBI:58199"/>
    </reaction>
</comment>
<dbReference type="Gene3D" id="3.40.640.10">
    <property type="entry name" value="Type I PLP-dependent aspartate aminotransferase-like (Major domain)"/>
    <property type="match status" value="1"/>
</dbReference>
<reference evidence="6" key="1">
    <citation type="journal article" date="2019" name="Int. J. Syst. Evol. Microbiol.">
        <title>The Global Catalogue of Microorganisms (GCM) 10K type strain sequencing project: providing services to taxonomists for standard genome sequencing and annotation.</title>
        <authorList>
            <consortium name="The Broad Institute Genomics Platform"/>
            <consortium name="The Broad Institute Genome Sequencing Center for Infectious Disease"/>
            <person name="Wu L."/>
            <person name="Ma J."/>
        </authorList>
    </citation>
    <scope>NUCLEOTIDE SEQUENCE [LARGE SCALE GENOMIC DNA]</scope>
    <source>
        <strain evidence="6">CCUG 55131</strain>
    </source>
</reference>
<name>A0ABW5A9W0_9RHOB</name>
<dbReference type="Pfam" id="PF01053">
    <property type="entry name" value="Cys_Met_Meta_PP"/>
    <property type="match status" value="1"/>
</dbReference>
<dbReference type="InterPro" id="IPR006234">
    <property type="entry name" value="O-succ-hSer_sulfhydrylase"/>
</dbReference>
<dbReference type="SUPFAM" id="SSF53383">
    <property type="entry name" value="PLP-dependent transferases"/>
    <property type="match status" value="1"/>
</dbReference>
<dbReference type="InterPro" id="IPR015424">
    <property type="entry name" value="PyrdxlP-dep_Trfase"/>
</dbReference>
<evidence type="ECO:0000256" key="2">
    <source>
        <dbReference type="ARBA" id="ARBA00022898"/>
    </source>
</evidence>
<comment type="cofactor">
    <cofactor evidence="1 3 4">
        <name>pyridoxal 5'-phosphate</name>
        <dbReference type="ChEBI" id="CHEBI:597326"/>
    </cofactor>
</comment>
<evidence type="ECO:0000256" key="3">
    <source>
        <dbReference type="HAMAP-Rule" id="MF_02056"/>
    </source>
</evidence>
<evidence type="ECO:0000256" key="4">
    <source>
        <dbReference type="RuleBase" id="RU362118"/>
    </source>
</evidence>
<keyword evidence="3" id="KW-0486">Methionine biosynthesis</keyword>
<organism evidence="5 6">
    <name type="scientific">Rhodobacter lacus</name>
    <dbReference type="NCBI Taxonomy" id="1641972"/>
    <lineage>
        <taxon>Bacteria</taxon>
        <taxon>Pseudomonadati</taxon>
        <taxon>Pseudomonadota</taxon>
        <taxon>Alphaproteobacteria</taxon>
        <taxon>Rhodobacterales</taxon>
        <taxon>Rhodobacter group</taxon>
        <taxon>Rhodobacter</taxon>
    </lineage>
</organism>
<comment type="similarity">
    <text evidence="3">Belongs to the trans-sulfuration enzymes family. MetZ subfamily.</text>
</comment>
<sequence length="391" mass="40970">MTEWNTRTKLVHEGIRRSQYGEMAEALFLTQGFIYPSAEVAEARFISSGDDEFIYARYGNPTTRMFEDRMAAIEGTEDAFACASGMAAINGALMCTLKAGDHVVAARQMFGSCLHVLKVLGGFGVEVTLIDGADLANWRDAVRAGTKICFFESVSNPGLEVIDIKGVAEIAHAVGAIVVVDNAFASPIFSRALALGADVVVYSATKHIDGGGRVLGGVICGTKEFIRGPVETYVKHTGGAMSPFHAWVLLSGLQTLDLRVRAQTASAAAAAEAAEGSAKLGRCIYPGLASHPQHALAMAQMGAGGTMLGLDFTGGKEAAFRFLNALKIVSISNNLGDAKSIATHPATTTHKNLSDEDRATIGITPGLVRISFGIEDTADLVADVMGAIAAA</sequence>
<gene>
    <name evidence="3" type="primary">metZ</name>
    <name evidence="5" type="ORF">ACFSM0_13255</name>
</gene>
<dbReference type="RefSeq" id="WP_377391156.1">
    <property type="nucleotide sequence ID" value="NZ_JBHUIX010000013.1"/>
</dbReference>